<keyword evidence="3" id="KW-1133">Transmembrane helix</keyword>
<evidence type="ECO:0000313" key="4">
    <source>
        <dbReference type="EMBL" id="KAF0980860.1"/>
    </source>
</evidence>
<evidence type="ECO:0000256" key="2">
    <source>
        <dbReference type="SAM" id="MobiDB-lite"/>
    </source>
</evidence>
<keyword evidence="3" id="KW-0472">Membrane</keyword>
<dbReference type="VEuPathDB" id="AmoebaDB:NfTy_037840"/>
<evidence type="ECO:0000256" key="1">
    <source>
        <dbReference type="ARBA" id="ARBA00007099"/>
    </source>
</evidence>
<dbReference type="InterPro" id="IPR024131">
    <property type="entry name" value="UPF0489"/>
</dbReference>
<organism evidence="4 5">
    <name type="scientific">Naegleria fowleri</name>
    <name type="common">Brain eating amoeba</name>
    <dbReference type="NCBI Taxonomy" id="5763"/>
    <lineage>
        <taxon>Eukaryota</taxon>
        <taxon>Discoba</taxon>
        <taxon>Heterolobosea</taxon>
        <taxon>Tetramitia</taxon>
        <taxon>Eutetramitia</taxon>
        <taxon>Vahlkampfiidae</taxon>
        <taxon>Naegleria</taxon>
    </lineage>
</organism>
<accession>A0A6A5C4R1</accession>
<gene>
    <name evidence="4" type="ORF">FDP41_012648</name>
</gene>
<feature type="compositionally biased region" description="Low complexity" evidence="2">
    <location>
        <begin position="19"/>
        <end position="40"/>
    </location>
</feature>
<dbReference type="OrthoDB" id="418142at2759"/>
<feature type="region of interest" description="Disordered" evidence="2">
    <location>
        <begin position="1"/>
        <end position="47"/>
    </location>
</feature>
<dbReference type="GeneID" id="68119863"/>
<evidence type="ECO:0000256" key="3">
    <source>
        <dbReference type="SAM" id="Phobius"/>
    </source>
</evidence>
<dbReference type="VEuPathDB" id="AmoebaDB:FDP41_012648"/>
<dbReference type="AlphaFoldDB" id="A0A6A5C4R1"/>
<dbReference type="EMBL" id="VFQX01000016">
    <property type="protein sequence ID" value="KAF0980860.1"/>
    <property type="molecule type" value="Genomic_DNA"/>
</dbReference>
<proteinExistence type="inferred from homology"/>
<dbReference type="RefSeq" id="XP_044565573.1">
    <property type="nucleotide sequence ID" value="XM_044703190.1"/>
</dbReference>
<dbReference type="Proteomes" id="UP000444721">
    <property type="component" value="Unassembled WGS sequence"/>
</dbReference>
<keyword evidence="5" id="KW-1185">Reference proteome</keyword>
<dbReference type="VEuPathDB" id="AmoebaDB:NF0054860"/>
<sequence length="1009" mass="116411">MAKSRHSGVSSSSPEDVATTTTSTNTSTKKDTASSSQKTSNRTSPKSKCCNSFMLWFFFIIPISFGLVSLLVYVFTFHSEDVKFELSKWIPSLFKKQARKVAVQYPTLNNHSKFPAIISSTPEYVRYLELLKKETLTQPQRKKVHVGVFDEHHCSLFFWVRAHKLGLIPRLNYNHSTNSQQNVYNLNYQGLPLLHIDSHSDAQIPQHYYSFKPFRDLIQNTPLGAKEEYVTSKNVTKKRHPFNNQKVSELLAVTSIGDFIPVAQYMELVGPRVVWLQSNFEGGGYNFNTGRYNAELGVRASAMKLPPQTLQDLTKAANSLNVETTYLCYRNPDGYSWNIHYKNGKKVLTKPVHTLAQIAKEGVCSEYEPFHNASHESFPIQWDVYNMDELFNAHSEDIIEEKAKFFNATPYLLDIDLDYFSSDDEMLFNIVPRKTYGGLFKVLEEMVQEEIILCLDRRIYEPTKNMSLPIEKVKKFNRNKISKLLHEMFFRGLMFDENSVFSKQPVQKSKMIGDTVFGSEILELFCKGSQFALEHLYQLSKLVIIFLENLNYFYLSLLDANYAFPSIKPYCKVNQMFGICPSGLPSKYLTREEILDQMNKLEKLLVAQEQLPAYVTISRSVDAYLPKVLHHFIESETLQMLERAFKKISPNVTVDVSYFDEFEPTSKKYEKEATRQFFDEIEKEASMIRQSVQEIDDPIATYLPHVNYKIYNVALMLHFLQEREVSFDMFVQDITLLKEFLEWKLTNAAFIDFENLGIVSKPNKSIFMPYTIPSKRPRLCMLILKNVVQSQSNNTLDANDENSNSTQFEKQGNKIPHDLSVASSTLNCFIQKLNKTFERELILELEIVESASRSEFSKKFEELVEYYRNLFPTHFKNVTIERDEAKPFALVVDPSCVTFDLEEELKPKKTKSKKYINLEESPVVKRSGKEPISISYDFSGVVSTFNNLVLDLLKESTPSASLKDYSNKMAYIEAQKEAFNKKKLKQRYENVKGIVETSIKKCSTGKVQL</sequence>
<name>A0A6A5C4R1_NAEFO</name>
<keyword evidence="3" id="KW-0812">Transmembrane</keyword>
<reference evidence="4 5" key="1">
    <citation type="journal article" date="2019" name="Sci. Rep.">
        <title>Nanopore sequencing improves the draft genome of the human pathogenic amoeba Naegleria fowleri.</title>
        <authorList>
            <person name="Liechti N."/>
            <person name="Schurch N."/>
            <person name="Bruggmann R."/>
            <person name="Wittwer M."/>
        </authorList>
    </citation>
    <scope>NUCLEOTIDE SEQUENCE [LARGE SCALE GENOMIC DNA]</scope>
    <source>
        <strain evidence="4 5">ATCC 30894</strain>
    </source>
</reference>
<protein>
    <submittedName>
        <fullName evidence="4">Uncharacterized protein</fullName>
    </submittedName>
</protein>
<comment type="similarity">
    <text evidence="1">Belongs to the UPF0489 family.</text>
</comment>
<dbReference type="PANTHER" id="PTHR13225:SF3">
    <property type="entry name" value="UPF0489 PROTEIN C5ORF22"/>
    <property type="match status" value="1"/>
</dbReference>
<comment type="caution">
    <text evidence="4">The sequence shown here is derived from an EMBL/GenBank/DDBJ whole genome shotgun (WGS) entry which is preliminary data.</text>
</comment>
<evidence type="ECO:0000313" key="5">
    <source>
        <dbReference type="Proteomes" id="UP000444721"/>
    </source>
</evidence>
<dbReference type="PANTHER" id="PTHR13225">
    <property type="entry name" value="MISEXPRESSION SUPPRESSOR OF RAS 6"/>
    <property type="match status" value="1"/>
</dbReference>
<feature type="transmembrane region" description="Helical" evidence="3">
    <location>
        <begin position="53"/>
        <end position="75"/>
    </location>
</feature>